<keyword evidence="2" id="KW-0812">Transmembrane</keyword>
<evidence type="ECO:0000313" key="3">
    <source>
        <dbReference type="EMBL" id="KAL0103379.1"/>
    </source>
</evidence>
<evidence type="ECO:0000256" key="2">
    <source>
        <dbReference type="SAM" id="Phobius"/>
    </source>
</evidence>
<evidence type="ECO:0000313" key="4">
    <source>
        <dbReference type="Proteomes" id="UP001430953"/>
    </source>
</evidence>
<organism evidence="3 4">
    <name type="scientific">Cardiocondyla obscurior</name>
    <dbReference type="NCBI Taxonomy" id="286306"/>
    <lineage>
        <taxon>Eukaryota</taxon>
        <taxon>Metazoa</taxon>
        <taxon>Ecdysozoa</taxon>
        <taxon>Arthropoda</taxon>
        <taxon>Hexapoda</taxon>
        <taxon>Insecta</taxon>
        <taxon>Pterygota</taxon>
        <taxon>Neoptera</taxon>
        <taxon>Endopterygota</taxon>
        <taxon>Hymenoptera</taxon>
        <taxon>Apocrita</taxon>
        <taxon>Aculeata</taxon>
        <taxon>Formicoidea</taxon>
        <taxon>Formicidae</taxon>
        <taxon>Myrmicinae</taxon>
        <taxon>Cardiocondyla</taxon>
    </lineage>
</organism>
<dbReference type="EMBL" id="JADYXP020000021">
    <property type="protein sequence ID" value="KAL0103379.1"/>
    <property type="molecule type" value="Genomic_DNA"/>
</dbReference>
<keyword evidence="2" id="KW-1133">Transmembrane helix</keyword>
<evidence type="ECO:0000256" key="1">
    <source>
        <dbReference type="SAM" id="MobiDB-lite"/>
    </source>
</evidence>
<keyword evidence="4" id="KW-1185">Reference proteome</keyword>
<comment type="caution">
    <text evidence="3">The sequence shown here is derived from an EMBL/GenBank/DDBJ whole genome shotgun (WGS) entry which is preliminary data.</text>
</comment>
<proteinExistence type="predicted"/>
<reference evidence="3 4" key="1">
    <citation type="submission" date="2023-03" db="EMBL/GenBank/DDBJ databases">
        <title>High recombination rates correlate with genetic variation in Cardiocondyla obscurior ants.</title>
        <authorList>
            <person name="Errbii M."/>
        </authorList>
    </citation>
    <scope>NUCLEOTIDE SEQUENCE [LARGE SCALE GENOMIC DNA]</scope>
    <source>
        <strain evidence="3">Alpha-2009</strain>
        <tissue evidence="3">Whole body</tissue>
    </source>
</reference>
<feature type="region of interest" description="Disordered" evidence="1">
    <location>
        <begin position="103"/>
        <end position="148"/>
    </location>
</feature>
<dbReference type="Proteomes" id="UP001430953">
    <property type="component" value="Unassembled WGS sequence"/>
</dbReference>
<feature type="transmembrane region" description="Helical" evidence="2">
    <location>
        <begin position="79"/>
        <end position="99"/>
    </location>
</feature>
<gene>
    <name evidence="3" type="ORF">PUN28_017564</name>
</gene>
<dbReference type="AlphaFoldDB" id="A0AAW2ELX8"/>
<sequence>MIKRLWIIIKRNIENNLSRKLKVIEKLFQRNLIDHERLLKIFRVRRIASRKKKKKWIKINMLEYENTCIYRYHFFLSWFFYNLNEDYCIIILPLIFLTTKRKTKEKRKKKEKKKKEKKKELVSPNRYNIIKKNKKKTKKKHLRHHKHN</sequence>
<protein>
    <submittedName>
        <fullName evidence="3">Uncharacterized protein</fullName>
    </submittedName>
</protein>
<accession>A0AAW2ELX8</accession>
<feature type="compositionally biased region" description="Basic residues" evidence="1">
    <location>
        <begin position="129"/>
        <end position="148"/>
    </location>
</feature>
<feature type="compositionally biased region" description="Basic residues" evidence="1">
    <location>
        <begin position="103"/>
        <end position="117"/>
    </location>
</feature>
<name>A0AAW2ELX8_9HYME</name>
<keyword evidence="2" id="KW-0472">Membrane</keyword>